<feature type="region of interest" description="Disordered" evidence="1">
    <location>
        <begin position="125"/>
        <end position="144"/>
    </location>
</feature>
<dbReference type="EnsemblPlants" id="ONIVA03G23520.3">
    <property type="protein sequence ID" value="ONIVA03G23520.3"/>
    <property type="gene ID" value="ONIVA03G23520"/>
</dbReference>
<dbReference type="AlphaFoldDB" id="A0A0E0GP75"/>
<dbReference type="HOGENOM" id="CLU_1801434_0_0_1"/>
<proteinExistence type="predicted"/>
<name>A0A0E0GP75_ORYNI</name>
<feature type="compositionally biased region" description="Basic residues" evidence="1">
    <location>
        <begin position="45"/>
        <end position="57"/>
    </location>
</feature>
<evidence type="ECO:0000313" key="3">
    <source>
        <dbReference type="Proteomes" id="UP000006591"/>
    </source>
</evidence>
<evidence type="ECO:0000313" key="2">
    <source>
        <dbReference type="EnsemblPlants" id="ONIVA03G23520.3"/>
    </source>
</evidence>
<keyword evidence="3" id="KW-1185">Reference proteome</keyword>
<organism evidence="2">
    <name type="scientific">Oryza nivara</name>
    <name type="common">Indian wild rice</name>
    <name type="synonym">Oryza sativa f. spontanea</name>
    <dbReference type="NCBI Taxonomy" id="4536"/>
    <lineage>
        <taxon>Eukaryota</taxon>
        <taxon>Viridiplantae</taxon>
        <taxon>Streptophyta</taxon>
        <taxon>Embryophyta</taxon>
        <taxon>Tracheophyta</taxon>
        <taxon>Spermatophyta</taxon>
        <taxon>Magnoliopsida</taxon>
        <taxon>Liliopsida</taxon>
        <taxon>Poales</taxon>
        <taxon>Poaceae</taxon>
        <taxon>BOP clade</taxon>
        <taxon>Oryzoideae</taxon>
        <taxon>Oryzeae</taxon>
        <taxon>Oryzinae</taxon>
        <taxon>Oryza</taxon>
    </lineage>
</organism>
<protein>
    <submittedName>
        <fullName evidence="2">Uncharacterized protein</fullName>
    </submittedName>
</protein>
<evidence type="ECO:0000256" key="1">
    <source>
        <dbReference type="SAM" id="MobiDB-lite"/>
    </source>
</evidence>
<reference evidence="2" key="2">
    <citation type="submission" date="2018-04" db="EMBL/GenBank/DDBJ databases">
        <title>OnivRS2 (Oryza nivara Reference Sequence Version 2).</title>
        <authorList>
            <person name="Zhang J."/>
            <person name="Kudrna D."/>
            <person name="Lee S."/>
            <person name="Talag J."/>
            <person name="Rajasekar S."/>
            <person name="Welchert J."/>
            <person name="Hsing Y.-I."/>
            <person name="Wing R.A."/>
        </authorList>
    </citation>
    <scope>NUCLEOTIDE SEQUENCE [LARGE SCALE GENOMIC DNA]</scope>
    <source>
        <strain evidence="2">SL10</strain>
    </source>
</reference>
<sequence length="144" mass="14454">RQRHCGSTSLLSGRPLHRPVPSFPLSSGGAEARRDSARGGAAAAQRRRGVAAAHRRSTQAESVSETHVERNSESIQDTGVGTAGCGCERAIAAGGGRYGGDGDEGGSAAEGCRVVAECGARRLRSSTAANNDAGRLTGGAGGKP</sequence>
<feature type="region of interest" description="Disordered" evidence="1">
    <location>
        <begin position="1"/>
        <end position="79"/>
    </location>
</feature>
<feature type="compositionally biased region" description="Polar residues" evidence="1">
    <location>
        <begin position="1"/>
        <end position="11"/>
    </location>
</feature>
<dbReference type="Proteomes" id="UP000006591">
    <property type="component" value="Chromosome 3"/>
</dbReference>
<accession>A0A0E0GP75</accession>
<reference evidence="2" key="1">
    <citation type="submission" date="2015-04" db="UniProtKB">
        <authorList>
            <consortium name="EnsemblPlants"/>
        </authorList>
    </citation>
    <scope>IDENTIFICATION</scope>
    <source>
        <strain evidence="2">SL10</strain>
    </source>
</reference>
<dbReference type="Gramene" id="ONIVA03G23520.3">
    <property type="protein sequence ID" value="ONIVA03G23520.3"/>
    <property type="gene ID" value="ONIVA03G23520"/>
</dbReference>